<dbReference type="AlphaFoldDB" id="A0A0F9XIF2"/>
<accession>A0A0F9XIF2</accession>
<comment type="caution">
    <text evidence="1">The sequence shown here is derived from an EMBL/GenBank/DDBJ whole genome shotgun (WGS) entry which is preliminary data.</text>
</comment>
<name>A0A0F9XIF2_9ZZZZ</name>
<sequence>MKVTDDTFNLGLMNCPVFGRTFILDMAEKICAGRGTKCERQQYTREEREWAAHVLGKPIDHSTGEVIRWGTL</sequence>
<gene>
    <name evidence="1" type="ORF">LCGC14_0142160</name>
</gene>
<evidence type="ECO:0000313" key="1">
    <source>
        <dbReference type="EMBL" id="KKN98971.1"/>
    </source>
</evidence>
<reference evidence="1" key="1">
    <citation type="journal article" date="2015" name="Nature">
        <title>Complex archaea that bridge the gap between prokaryotes and eukaryotes.</title>
        <authorList>
            <person name="Spang A."/>
            <person name="Saw J.H."/>
            <person name="Jorgensen S.L."/>
            <person name="Zaremba-Niedzwiedzka K."/>
            <person name="Martijn J."/>
            <person name="Lind A.E."/>
            <person name="van Eijk R."/>
            <person name="Schleper C."/>
            <person name="Guy L."/>
            <person name="Ettema T.J."/>
        </authorList>
    </citation>
    <scope>NUCLEOTIDE SEQUENCE</scope>
</reference>
<organism evidence="1">
    <name type="scientific">marine sediment metagenome</name>
    <dbReference type="NCBI Taxonomy" id="412755"/>
    <lineage>
        <taxon>unclassified sequences</taxon>
        <taxon>metagenomes</taxon>
        <taxon>ecological metagenomes</taxon>
    </lineage>
</organism>
<protein>
    <submittedName>
        <fullName evidence="1">Uncharacterized protein</fullName>
    </submittedName>
</protein>
<proteinExistence type="predicted"/>
<dbReference type="EMBL" id="LAZR01000049">
    <property type="protein sequence ID" value="KKN98971.1"/>
    <property type="molecule type" value="Genomic_DNA"/>
</dbReference>